<dbReference type="GeneID" id="109115039"/>
<dbReference type="PANTHER" id="PTHR11439">
    <property type="entry name" value="GAG-POL-RELATED RETROTRANSPOSON"/>
    <property type="match status" value="1"/>
</dbReference>
<dbReference type="RefSeq" id="XP_019054182.1">
    <property type="nucleotide sequence ID" value="XM_019198637.1"/>
</dbReference>
<proteinExistence type="predicted"/>
<dbReference type="InterPro" id="IPR043502">
    <property type="entry name" value="DNA/RNA_pol_sf"/>
</dbReference>
<dbReference type="CDD" id="cd09272">
    <property type="entry name" value="RNase_HI_RT_Ty1"/>
    <property type="match status" value="1"/>
</dbReference>
<name>A0A1U8Q6G8_NELNU</name>
<evidence type="ECO:0000313" key="1">
    <source>
        <dbReference type="Proteomes" id="UP000189703"/>
    </source>
</evidence>
<accession>A0A1U8Q6G8</accession>
<dbReference type="SUPFAM" id="SSF56672">
    <property type="entry name" value="DNA/RNA polymerases"/>
    <property type="match status" value="1"/>
</dbReference>
<dbReference type="Proteomes" id="UP000189703">
    <property type="component" value="Unplaced"/>
</dbReference>
<dbReference type="OMA" id="CEVQWIS"/>
<organism evidence="1 2">
    <name type="scientific">Nelumbo nucifera</name>
    <name type="common">Sacred lotus</name>
    <dbReference type="NCBI Taxonomy" id="4432"/>
    <lineage>
        <taxon>Eukaryota</taxon>
        <taxon>Viridiplantae</taxon>
        <taxon>Streptophyta</taxon>
        <taxon>Embryophyta</taxon>
        <taxon>Tracheophyta</taxon>
        <taxon>Spermatophyta</taxon>
        <taxon>Magnoliopsida</taxon>
        <taxon>Proteales</taxon>
        <taxon>Nelumbonaceae</taxon>
        <taxon>Nelumbo</taxon>
    </lineage>
</organism>
<reference evidence="2" key="1">
    <citation type="submission" date="2025-08" db="UniProtKB">
        <authorList>
            <consortium name="RefSeq"/>
        </authorList>
    </citation>
    <scope>IDENTIFICATION</scope>
</reference>
<protein>
    <submittedName>
        <fullName evidence="2">Uncharacterized protein LOC109115039</fullName>
    </submittedName>
</protein>
<dbReference type="KEGG" id="nnu:109115039"/>
<dbReference type="STRING" id="4432.A0A1U8Q6G8"/>
<evidence type="ECO:0000313" key="2">
    <source>
        <dbReference type="RefSeq" id="XP_019054182.1"/>
    </source>
</evidence>
<keyword evidence="1" id="KW-1185">Reference proteome</keyword>
<gene>
    <name evidence="2" type="primary">LOC109115039</name>
</gene>
<dbReference type="AlphaFoldDB" id="A0A1U8Q6G8"/>
<sequence length="286" mass="32311">MLPPEGYQKTQKGEACTSESEIISVKQFLDSAFTIKDLGYAKYFTGLEIARSSTGTYINQRKYALDILKDAGLLGVKPAQTPLPKGLKFSDNSHALPDPDRYRRLIGRLLYLSLTRPDLSYATQHLSQFVSSPTQDHWNAAVHLLKYLKGCPSKDLFFSSSNTFDLQAYCDADWASCPQTRKSLTGYCMYLSSSLISWKTKKQTTVSRSSAEAEYRSLATTICEVQWISYILADFRIPLQLPIPLWCDNQAALHITANPVFHECTKHLEIDCHLVMDKFKQGFVKP</sequence>
<dbReference type="PANTHER" id="PTHR11439:SF511">
    <property type="match status" value="1"/>
</dbReference>
<dbReference type="InParanoid" id="A0A1U8Q6G8"/>
<dbReference type="OrthoDB" id="849654at2759"/>